<evidence type="ECO:0000256" key="1">
    <source>
        <dbReference type="PROSITE-ProRule" id="PRU00023"/>
    </source>
</evidence>
<dbReference type="PROSITE" id="PS50088">
    <property type="entry name" value="ANK_REPEAT"/>
    <property type="match status" value="1"/>
</dbReference>
<evidence type="ECO:0008006" key="4">
    <source>
        <dbReference type="Google" id="ProtNLM"/>
    </source>
</evidence>
<dbReference type="InterPro" id="IPR002110">
    <property type="entry name" value="Ankyrin_rpt"/>
</dbReference>
<dbReference type="SUPFAM" id="SSF48403">
    <property type="entry name" value="Ankyrin repeat"/>
    <property type="match status" value="1"/>
</dbReference>
<sequence length="197" mass="21205">MQRALLAGADVNAKGKFDVTPLMIAVDLQDLEAVDTLLAQGALANAKAQDRNGPVSLAARSYLAHPHGRDILVAVIKGGGDPDTRQPDGNPVLMQMILAHDAAGLGLMKSLGANLDTVDRGGDPFITNVAMSADWDMVWALLELGAAWDYEHGDTRQPLSKALSLRYPSPDSPLYPYKLKVWQFLKDKGIALPPLRN</sequence>
<comment type="caution">
    <text evidence="2">The sequence shown here is derived from an EMBL/GenBank/DDBJ whole genome shotgun (WGS) entry which is preliminary data.</text>
</comment>
<dbReference type="InterPro" id="IPR036770">
    <property type="entry name" value="Ankyrin_rpt-contain_sf"/>
</dbReference>
<evidence type="ECO:0000313" key="3">
    <source>
        <dbReference type="Proteomes" id="UP001139353"/>
    </source>
</evidence>
<dbReference type="Proteomes" id="UP001139353">
    <property type="component" value="Unassembled WGS sequence"/>
</dbReference>
<protein>
    <recommendedName>
        <fullName evidence="4">Ankyrin repeat protein</fullName>
    </recommendedName>
</protein>
<dbReference type="AlphaFoldDB" id="A0A9X2C271"/>
<dbReference type="EMBL" id="JAJLJH010000016">
    <property type="protein sequence ID" value="MCK9689598.1"/>
    <property type="molecule type" value="Genomic_DNA"/>
</dbReference>
<dbReference type="Gene3D" id="1.25.40.20">
    <property type="entry name" value="Ankyrin repeat-containing domain"/>
    <property type="match status" value="1"/>
</dbReference>
<evidence type="ECO:0000313" key="2">
    <source>
        <dbReference type="EMBL" id="MCK9689598.1"/>
    </source>
</evidence>
<reference evidence="2" key="1">
    <citation type="submission" date="2021-11" db="EMBL/GenBank/DDBJ databases">
        <title>BS-T2-15 a new species belonging to the Comamonadaceae family isolated from the soil of a French oak forest.</title>
        <authorList>
            <person name="Mieszkin S."/>
            <person name="Alain K."/>
        </authorList>
    </citation>
    <scope>NUCLEOTIDE SEQUENCE</scope>
    <source>
        <strain evidence="2">BS-T2-15</strain>
    </source>
</reference>
<name>A0A9X2C271_9BURK</name>
<accession>A0A9X2C271</accession>
<dbReference type="Pfam" id="PF00023">
    <property type="entry name" value="Ank"/>
    <property type="match status" value="1"/>
</dbReference>
<proteinExistence type="predicted"/>
<keyword evidence="1" id="KW-0040">ANK repeat</keyword>
<keyword evidence="3" id="KW-1185">Reference proteome</keyword>
<feature type="repeat" description="ANK" evidence="1">
    <location>
        <begin position="17"/>
        <end position="49"/>
    </location>
</feature>
<gene>
    <name evidence="2" type="ORF">LPC04_28095</name>
</gene>
<organism evidence="2 3">
    <name type="scientific">Scleromatobacter humisilvae</name>
    <dbReference type="NCBI Taxonomy" id="2897159"/>
    <lineage>
        <taxon>Bacteria</taxon>
        <taxon>Pseudomonadati</taxon>
        <taxon>Pseudomonadota</taxon>
        <taxon>Betaproteobacteria</taxon>
        <taxon>Burkholderiales</taxon>
        <taxon>Sphaerotilaceae</taxon>
        <taxon>Scleromatobacter</taxon>
    </lineage>
</organism>
<dbReference type="RefSeq" id="WP_275685648.1">
    <property type="nucleotide sequence ID" value="NZ_JAJLJH010000016.1"/>
</dbReference>